<proteinExistence type="predicted"/>
<evidence type="ECO:0000313" key="2">
    <source>
        <dbReference type="EMBL" id="PHZ13562.1"/>
    </source>
</evidence>
<dbReference type="EMBL" id="KZ303847">
    <property type="protein sequence ID" value="PHZ13562.1"/>
    <property type="molecule type" value="Genomic_DNA"/>
</dbReference>
<evidence type="ECO:0000313" key="3">
    <source>
        <dbReference type="Proteomes" id="UP000242254"/>
    </source>
</evidence>
<dbReference type="Proteomes" id="UP000242254">
    <property type="component" value="Unassembled WGS sequence"/>
</dbReference>
<accession>A0A2G4SXT3</accession>
<dbReference type="STRING" id="1340429.A0A2G4SXT3"/>
<feature type="compositionally biased region" description="Pro residues" evidence="1">
    <location>
        <begin position="61"/>
        <end position="73"/>
    </location>
</feature>
<keyword evidence="3" id="KW-1185">Reference proteome</keyword>
<dbReference type="AlphaFoldDB" id="A0A2G4SXT3"/>
<reference evidence="2 3" key="1">
    <citation type="journal article" date="2016" name="Proc. Natl. Acad. Sci. U.S.A.">
        <title>Lipid metabolic changes in an early divergent fungus govern the establishment of a mutualistic symbiosis with endobacteria.</title>
        <authorList>
            <person name="Lastovetsky O.A."/>
            <person name="Gaspar M.L."/>
            <person name="Mondo S.J."/>
            <person name="LaButti K.M."/>
            <person name="Sandor L."/>
            <person name="Grigoriev I.V."/>
            <person name="Henry S.A."/>
            <person name="Pawlowska T.E."/>
        </authorList>
    </citation>
    <scope>NUCLEOTIDE SEQUENCE [LARGE SCALE GENOMIC DNA]</scope>
    <source>
        <strain evidence="2 3">ATCC 52813</strain>
    </source>
</reference>
<organism evidence="2 3">
    <name type="scientific">Rhizopus microsporus ATCC 52813</name>
    <dbReference type="NCBI Taxonomy" id="1340429"/>
    <lineage>
        <taxon>Eukaryota</taxon>
        <taxon>Fungi</taxon>
        <taxon>Fungi incertae sedis</taxon>
        <taxon>Mucoromycota</taxon>
        <taxon>Mucoromycotina</taxon>
        <taxon>Mucoromycetes</taxon>
        <taxon>Mucorales</taxon>
        <taxon>Mucorineae</taxon>
        <taxon>Rhizopodaceae</taxon>
        <taxon>Rhizopus</taxon>
    </lineage>
</organism>
<dbReference type="GeneID" id="35444787"/>
<name>A0A2G4SXT3_RHIZD</name>
<dbReference type="RefSeq" id="XP_023467270.1">
    <property type="nucleotide sequence ID" value="XM_023613798.1"/>
</dbReference>
<protein>
    <submittedName>
        <fullName evidence="2">Uncharacterized protein</fullName>
    </submittedName>
</protein>
<feature type="region of interest" description="Disordered" evidence="1">
    <location>
        <begin position="41"/>
        <end position="73"/>
    </location>
</feature>
<gene>
    <name evidence="2" type="ORF">RHIMIDRAFT_291256</name>
</gene>
<sequence>MNNGLAPSVTIADLQSTFEKLYADLKQTQAELKRAHEEIQALRNQQASANSKSFTDLNDPQFPPLHPSSQPLPPWRDAARLNSIKASMLEKRQQRRVQREETAARFLQPPSENQGFQYVYIPTKARVPVGQLRGRLHQLDISNSRILDIHYPTRNVVALLVHNDYASELKSHIQKFKVRTKDDFNPCDGSILMDHKYEHCSKEERDGSALMRHSDRVKKALTYIRTPVKAAVARYFYNQAESSSVLLITESWLLSPNKYPTSWQQFHIYGQPIQSIKNRGSLVNQNKTKALATMNQLSVIGANPKGFSPFLGTASTATLFVLNWNTAWPLPGSQHSLANNWKMPKTSVCVGFSAALTHRPSQ</sequence>
<evidence type="ECO:0000256" key="1">
    <source>
        <dbReference type="SAM" id="MobiDB-lite"/>
    </source>
</evidence>
<feature type="compositionally biased region" description="Polar residues" evidence="1">
    <location>
        <begin position="42"/>
        <end position="58"/>
    </location>
</feature>